<dbReference type="SUPFAM" id="SSF50715">
    <property type="entry name" value="Ribosomal protein L25-like"/>
    <property type="match status" value="1"/>
</dbReference>
<dbReference type="InterPro" id="IPR001021">
    <property type="entry name" value="Ribosomal_bL25_long"/>
</dbReference>
<evidence type="ECO:0000259" key="8">
    <source>
        <dbReference type="Pfam" id="PF14693"/>
    </source>
</evidence>
<dbReference type="Proteomes" id="UP000176786">
    <property type="component" value="Unassembled WGS sequence"/>
</dbReference>
<dbReference type="PANTHER" id="PTHR33284:SF1">
    <property type="entry name" value="RIBOSOMAL PROTEIN L25_GLN-TRNA SYNTHETASE, ANTI-CODON-BINDING DOMAIN-CONTAINING PROTEIN"/>
    <property type="match status" value="1"/>
</dbReference>
<evidence type="ECO:0000313" key="10">
    <source>
        <dbReference type="Proteomes" id="UP000176786"/>
    </source>
</evidence>
<dbReference type="Gene3D" id="2.40.240.10">
    <property type="entry name" value="Ribosomal Protein L25, Chain P"/>
    <property type="match status" value="1"/>
</dbReference>
<dbReference type="GO" id="GO:0003735">
    <property type="term" value="F:structural constituent of ribosome"/>
    <property type="evidence" value="ECO:0007669"/>
    <property type="project" value="InterPro"/>
</dbReference>
<dbReference type="InterPro" id="IPR020057">
    <property type="entry name" value="Ribosomal_bL25_b-dom"/>
</dbReference>
<dbReference type="EMBL" id="MFES01000034">
    <property type="protein sequence ID" value="OGE84820.1"/>
    <property type="molecule type" value="Genomic_DNA"/>
</dbReference>
<keyword evidence="4 5" id="KW-0687">Ribonucleoprotein</keyword>
<comment type="subunit">
    <text evidence="5">Part of the 50S ribosomal subunit; part of the 5S rRNA/L5/L18/L25 subcomplex. Contacts the 5S rRNA. Binds to the 5S rRNA independently of L5 and L18.</text>
</comment>
<feature type="region of interest" description="Disordered" evidence="6">
    <location>
        <begin position="197"/>
        <end position="246"/>
    </location>
</feature>
<dbReference type="GO" id="GO:0008097">
    <property type="term" value="F:5S rRNA binding"/>
    <property type="evidence" value="ECO:0007669"/>
    <property type="project" value="InterPro"/>
</dbReference>
<accession>A0A1F5P5B5</accession>
<dbReference type="InterPro" id="IPR029751">
    <property type="entry name" value="Ribosomal_L25_dom"/>
</dbReference>
<dbReference type="HAMAP" id="MF_01334">
    <property type="entry name" value="Ribosomal_bL25_CTC"/>
    <property type="match status" value="1"/>
</dbReference>
<evidence type="ECO:0000256" key="1">
    <source>
        <dbReference type="ARBA" id="ARBA00022730"/>
    </source>
</evidence>
<evidence type="ECO:0000313" key="9">
    <source>
        <dbReference type="EMBL" id="OGE84820.1"/>
    </source>
</evidence>
<dbReference type="InterPro" id="IPR037121">
    <property type="entry name" value="Ribosomal_bL25_C"/>
</dbReference>
<dbReference type="STRING" id="1817832.A3J48_01240"/>
<dbReference type="PANTHER" id="PTHR33284">
    <property type="entry name" value="RIBOSOMAL PROTEIN L25/GLN-TRNA SYNTHETASE, ANTI-CODON-BINDING DOMAIN-CONTAINING PROTEIN"/>
    <property type="match status" value="1"/>
</dbReference>
<evidence type="ECO:0000259" key="7">
    <source>
        <dbReference type="Pfam" id="PF01386"/>
    </source>
</evidence>
<feature type="domain" description="Large ribosomal subunit protein bL25 beta" evidence="8">
    <location>
        <begin position="110"/>
        <end position="196"/>
    </location>
</feature>
<sequence>MISGIEVNLMAVQQLVIEANKREAGITPAKIRADGLIPAVLYGHNTENISLSVPASIFEKIYREAGESTIVGLKINGSDTVNVLIHDTQAHGTKDYITHVDFYKVNMTEKLTATVPLKFIGEPPAVKALGGTLVHPISEVEVESLPGDLPHEIEVDVSGLVTFDIVIRISDLKVDRSKVEIKAEDDAVVIMVEPPRTEEELKELESAPVEADVTAVEGVAEPKAEEGAEGEGTKEDSEQNKKSAEK</sequence>
<dbReference type="InterPro" id="IPR020930">
    <property type="entry name" value="Ribosomal_uL5_bac-type"/>
</dbReference>
<keyword evidence="2 5" id="KW-0694">RNA-binding</keyword>
<name>A0A1F5P5B5_9BACT</name>
<evidence type="ECO:0000256" key="5">
    <source>
        <dbReference type="HAMAP-Rule" id="MF_01334"/>
    </source>
</evidence>
<gene>
    <name evidence="5" type="primary">rplY</name>
    <name evidence="5" type="synonym">ctc</name>
    <name evidence="9" type="ORF">A3J48_01240</name>
</gene>
<dbReference type="Pfam" id="PF14693">
    <property type="entry name" value="Ribosomal_TL5_C"/>
    <property type="match status" value="1"/>
</dbReference>
<feature type="domain" description="Large ribosomal subunit protein bL25 L25" evidence="7">
    <location>
        <begin position="17"/>
        <end position="102"/>
    </location>
</feature>
<dbReference type="Gene3D" id="2.170.120.20">
    <property type="entry name" value="Ribosomal protein L25, beta domain"/>
    <property type="match status" value="1"/>
</dbReference>
<evidence type="ECO:0000256" key="3">
    <source>
        <dbReference type="ARBA" id="ARBA00022980"/>
    </source>
</evidence>
<reference evidence="9 10" key="1">
    <citation type="journal article" date="2016" name="Nat. Commun.">
        <title>Thousands of microbial genomes shed light on interconnected biogeochemical processes in an aquifer system.</title>
        <authorList>
            <person name="Anantharaman K."/>
            <person name="Brown C.T."/>
            <person name="Hug L.A."/>
            <person name="Sharon I."/>
            <person name="Castelle C.J."/>
            <person name="Probst A.J."/>
            <person name="Thomas B.C."/>
            <person name="Singh A."/>
            <person name="Wilkins M.J."/>
            <person name="Karaoz U."/>
            <person name="Brodie E.L."/>
            <person name="Williams K.H."/>
            <person name="Hubbard S.S."/>
            <person name="Banfield J.F."/>
        </authorList>
    </citation>
    <scope>NUCLEOTIDE SEQUENCE [LARGE SCALE GENOMIC DNA]</scope>
</reference>
<dbReference type="InterPro" id="IPR020056">
    <property type="entry name" value="Rbsml_bL25/Gln-tRNA_synth_N"/>
</dbReference>
<evidence type="ECO:0000256" key="6">
    <source>
        <dbReference type="SAM" id="MobiDB-lite"/>
    </source>
</evidence>
<keyword evidence="3 5" id="KW-0689">Ribosomal protein</keyword>
<keyword evidence="1 5" id="KW-0699">rRNA-binding</keyword>
<dbReference type="GO" id="GO:0022625">
    <property type="term" value="C:cytosolic large ribosomal subunit"/>
    <property type="evidence" value="ECO:0007669"/>
    <property type="project" value="TreeGrafter"/>
</dbReference>
<comment type="caution">
    <text evidence="9">The sequence shown here is derived from an EMBL/GenBank/DDBJ whole genome shotgun (WGS) entry which is preliminary data.</text>
</comment>
<dbReference type="Pfam" id="PF01386">
    <property type="entry name" value="Ribosomal_L25p"/>
    <property type="match status" value="1"/>
</dbReference>
<protein>
    <recommendedName>
        <fullName evidence="5">Large ribosomal subunit protein bL25</fullName>
    </recommendedName>
    <alternativeName>
        <fullName evidence="5">General stress protein CTC</fullName>
    </alternativeName>
</protein>
<comment type="function">
    <text evidence="5">This is one of the proteins that binds to the 5S RNA in the ribosome where it forms part of the central protuberance.</text>
</comment>
<feature type="compositionally biased region" description="Basic and acidic residues" evidence="6">
    <location>
        <begin position="220"/>
        <end position="246"/>
    </location>
</feature>
<evidence type="ECO:0000256" key="2">
    <source>
        <dbReference type="ARBA" id="ARBA00022884"/>
    </source>
</evidence>
<dbReference type="NCBIfam" id="TIGR00731">
    <property type="entry name" value="bL25_bact_ctc"/>
    <property type="match status" value="1"/>
</dbReference>
<dbReference type="InterPro" id="IPR011035">
    <property type="entry name" value="Ribosomal_bL25/Gln-tRNA_synth"/>
</dbReference>
<evidence type="ECO:0000256" key="4">
    <source>
        <dbReference type="ARBA" id="ARBA00023274"/>
    </source>
</evidence>
<dbReference type="CDD" id="cd00495">
    <property type="entry name" value="Ribosomal_L25_TL5_CTC"/>
    <property type="match status" value="1"/>
</dbReference>
<dbReference type="GO" id="GO:0006412">
    <property type="term" value="P:translation"/>
    <property type="evidence" value="ECO:0007669"/>
    <property type="project" value="UniProtKB-UniRule"/>
</dbReference>
<comment type="similarity">
    <text evidence="5">Belongs to the bacterial ribosomal protein bL25 family. CTC subfamily.</text>
</comment>
<organism evidence="9 10">
    <name type="scientific">Candidatus Doudnabacteria bacterium RIFCSPHIGHO2_02_FULL_46_11</name>
    <dbReference type="NCBI Taxonomy" id="1817832"/>
    <lineage>
        <taxon>Bacteria</taxon>
        <taxon>Candidatus Doudnaibacteriota</taxon>
    </lineage>
</organism>
<dbReference type="AlphaFoldDB" id="A0A1F5P5B5"/>
<proteinExistence type="inferred from homology"/>